<reference evidence="1" key="2">
    <citation type="submission" date="2018-08" db="UniProtKB">
        <authorList>
            <consortium name="EnsemblPlants"/>
        </authorList>
    </citation>
    <scope>IDENTIFICATION</scope>
    <source>
        <strain evidence="1">Yugu1</strain>
    </source>
</reference>
<accession>K3YFS1</accession>
<sequence length="29" mass="3471">MMYTYAGRTSMDIYKNTKWQNPPTKRNSS</sequence>
<dbReference type="Gramene" id="KQK98281">
    <property type="protein sequence ID" value="KQK98281"/>
    <property type="gene ID" value="SETIT_013089mg"/>
</dbReference>
<dbReference type="EMBL" id="AGNK02004446">
    <property type="status" value="NOT_ANNOTATED_CDS"/>
    <property type="molecule type" value="Genomic_DNA"/>
</dbReference>
<protein>
    <submittedName>
        <fullName evidence="1">Uncharacterized protein</fullName>
    </submittedName>
</protein>
<name>K3YFS1_SETIT</name>
<organism evidence="1 2">
    <name type="scientific">Setaria italica</name>
    <name type="common">Foxtail millet</name>
    <name type="synonym">Panicum italicum</name>
    <dbReference type="NCBI Taxonomy" id="4555"/>
    <lineage>
        <taxon>Eukaryota</taxon>
        <taxon>Viridiplantae</taxon>
        <taxon>Streptophyta</taxon>
        <taxon>Embryophyta</taxon>
        <taxon>Tracheophyta</taxon>
        <taxon>Spermatophyta</taxon>
        <taxon>Magnoliopsida</taxon>
        <taxon>Liliopsida</taxon>
        <taxon>Poales</taxon>
        <taxon>Poaceae</taxon>
        <taxon>PACMAD clade</taxon>
        <taxon>Panicoideae</taxon>
        <taxon>Panicodae</taxon>
        <taxon>Paniceae</taxon>
        <taxon>Cenchrinae</taxon>
        <taxon>Setaria</taxon>
    </lineage>
</organism>
<dbReference type="AlphaFoldDB" id="K3YFS1"/>
<dbReference type="InParanoid" id="K3YFS1"/>
<evidence type="ECO:0000313" key="1">
    <source>
        <dbReference type="EnsemblPlants" id="KQK98281"/>
    </source>
</evidence>
<proteinExistence type="predicted"/>
<dbReference type="HOGENOM" id="CLU_3411219_0_0_1"/>
<dbReference type="EnsemblPlants" id="KQK98281">
    <property type="protein sequence ID" value="KQK98281"/>
    <property type="gene ID" value="SETIT_013089mg"/>
</dbReference>
<reference evidence="2" key="1">
    <citation type="journal article" date="2012" name="Nat. Biotechnol.">
        <title>Reference genome sequence of the model plant Setaria.</title>
        <authorList>
            <person name="Bennetzen J.L."/>
            <person name="Schmutz J."/>
            <person name="Wang H."/>
            <person name="Percifield R."/>
            <person name="Hawkins J."/>
            <person name="Pontaroli A.C."/>
            <person name="Estep M."/>
            <person name="Feng L."/>
            <person name="Vaughn J.N."/>
            <person name="Grimwood J."/>
            <person name="Jenkins J."/>
            <person name="Barry K."/>
            <person name="Lindquist E."/>
            <person name="Hellsten U."/>
            <person name="Deshpande S."/>
            <person name="Wang X."/>
            <person name="Wu X."/>
            <person name="Mitros T."/>
            <person name="Triplett J."/>
            <person name="Yang X."/>
            <person name="Ye C.Y."/>
            <person name="Mauro-Herrera M."/>
            <person name="Wang L."/>
            <person name="Li P."/>
            <person name="Sharma M."/>
            <person name="Sharma R."/>
            <person name="Ronald P.C."/>
            <person name="Panaud O."/>
            <person name="Kellogg E.A."/>
            <person name="Brutnell T.P."/>
            <person name="Doust A.N."/>
            <person name="Tuskan G.A."/>
            <person name="Rokhsar D."/>
            <person name="Devos K.M."/>
        </authorList>
    </citation>
    <scope>NUCLEOTIDE SEQUENCE [LARGE SCALE GENOMIC DNA]</scope>
    <source>
        <strain evidence="2">cv. Yugu1</strain>
    </source>
</reference>
<evidence type="ECO:0000313" key="2">
    <source>
        <dbReference type="Proteomes" id="UP000004995"/>
    </source>
</evidence>
<dbReference type="Proteomes" id="UP000004995">
    <property type="component" value="Unassembled WGS sequence"/>
</dbReference>
<keyword evidence="2" id="KW-1185">Reference proteome</keyword>